<evidence type="ECO:0000256" key="12">
    <source>
        <dbReference type="SAM" id="SignalP"/>
    </source>
</evidence>
<evidence type="ECO:0000256" key="7">
    <source>
        <dbReference type="ARBA" id="ARBA00023136"/>
    </source>
</evidence>
<keyword evidence="10" id="KW-0807">Transducer</keyword>
<dbReference type="GO" id="GO:0004930">
    <property type="term" value="F:G protein-coupled receptor activity"/>
    <property type="evidence" value="ECO:0007669"/>
    <property type="project" value="UniProtKB-KW"/>
</dbReference>
<dbReference type="SUPFAM" id="SSF53822">
    <property type="entry name" value="Periplasmic binding protein-like I"/>
    <property type="match status" value="1"/>
</dbReference>
<dbReference type="Gene3D" id="3.40.50.2300">
    <property type="match status" value="2"/>
</dbReference>
<keyword evidence="6" id="KW-0297">G-protein coupled receptor</keyword>
<keyword evidence="9" id="KW-0325">Glycoprotein</keyword>
<dbReference type="Ensembl" id="ENSPLAT00000003011.1">
    <property type="protein sequence ID" value="ENSPLAP00000024608.1"/>
    <property type="gene ID" value="ENSPLAG00000011271.1"/>
</dbReference>
<organism evidence="14 15">
    <name type="scientific">Poecilia latipinna</name>
    <name type="common">sailfin molly</name>
    <dbReference type="NCBI Taxonomy" id="48699"/>
    <lineage>
        <taxon>Eukaryota</taxon>
        <taxon>Metazoa</taxon>
        <taxon>Chordata</taxon>
        <taxon>Craniata</taxon>
        <taxon>Vertebrata</taxon>
        <taxon>Euteleostomi</taxon>
        <taxon>Actinopterygii</taxon>
        <taxon>Neopterygii</taxon>
        <taxon>Teleostei</taxon>
        <taxon>Neoteleostei</taxon>
        <taxon>Acanthomorphata</taxon>
        <taxon>Ovalentaria</taxon>
        <taxon>Atherinomorphae</taxon>
        <taxon>Cyprinodontiformes</taxon>
        <taxon>Poeciliidae</taxon>
        <taxon>Poeciliinae</taxon>
        <taxon>Poecilia</taxon>
    </lineage>
</organism>
<evidence type="ECO:0000256" key="2">
    <source>
        <dbReference type="ARBA" id="ARBA00022475"/>
    </source>
</evidence>
<dbReference type="InterPro" id="IPR038550">
    <property type="entry name" value="GPCR_3_9-Cys_sf"/>
</dbReference>
<feature type="transmembrane region" description="Helical" evidence="11">
    <location>
        <begin position="654"/>
        <end position="674"/>
    </location>
</feature>
<dbReference type="PRINTS" id="PR00248">
    <property type="entry name" value="GPCRMGR"/>
</dbReference>
<evidence type="ECO:0000256" key="4">
    <source>
        <dbReference type="ARBA" id="ARBA00022729"/>
    </source>
</evidence>
<feature type="transmembrane region" description="Helical" evidence="11">
    <location>
        <begin position="459"/>
        <end position="483"/>
    </location>
</feature>
<accession>A0A3B3VHX4</accession>
<keyword evidence="5 11" id="KW-1133">Transmembrane helix</keyword>
<dbReference type="InterPro" id="IPR028082">
    <property type="entry name" value="Peripla_BP_I"/>
</dbReference>
<reference evidence="14" key="1">
    <citation type="submission" date="2025-08" db="UniProtKB">
        <authorList>
            <consortium name="Ensembl"/>
        </authorList>
    </citation>
    <scope>IDENTIFICATION</scope>
</reference>
<name>A0A3B3VHX4_9TELE</name>
<feature type="chain" id="PRO_5017284586" evidence="12">
    <location>
        <begin position="24"/>
        <end position="729"/>
    </location>
</feature>
<evidence type="ECO:0000256" key="3">
    <source>
        <dbReference type="ARBA" id="ARBA00022692"/>
    </source>
</evidence>
<feature type="transmembrane region" description="Helical" evidence="11">
    <location>
        <begin position="498"/>
        <end position="518"/>
    </location>
</feature>
<keyword evidence="3 11" id="KW-0812">Transmembrane</keyword>
<keyword evidence="4 12" id="KW-0732">Signal</keyword>
<dbReference type="PANTHER" id="PTHR24061">
    <property type="entry name" value="CALCIUM-SENSING RECEPTOR-RELATED"/>
    <property type="match status" value="1"/>
</dbReference>
<evidence type="ECO:0000256" key="10">
    <source>
        <dbReference type="ARBA" id="ARBA00023224"/>
    </source>
</evidence>
<dbReference type="Proteomes" id="UP000261500">
    <property type="component" value="Unplaced"/>
</dbReference>
<dbReference type="Gene3D" id="2.10.50.30">
    <property type="entry name" value="GPCR, family 3, nine cysteines domain"/>
    <property type="match status" value="1"/>
</dbReference>
<proteinExistence type="predicted"/>
<dbReference type="GO" id="GO:0005886">
    <property type="term" value="C:plasma membrane"/>
    <property type="evidence" value="ECO:0007669"/>
    <property type="project" value="UniProtKB-SubCell"/>
</dbReference>
<feature type="signal peptide" evidence="12">
    <location>
        <begin position="1"/>
        <end position="23"/>
    </location>
</feature>
<dbReference type="FunFam" id="3.40.50.2300:FF:000016">
    <property type="entry name" value="Taste 1 receptor member 2"/>
    <property type="match status" value="1"/>
</dbReference>
<feature type="transmembrane region" description="Helical" evidence="11">
    <location>
        <begin position="530"/>
        <end position="554"/>
    </location>
</feature>
<dbReference type="AlphaFoldDB" id="A0A3B3VHX4"/>
<dbReference type="PROSITE" id="PS00981">
    <property type="entry name" value="G_PROTEIN_RECEP_F3_3"/>
    <property type="match status" value="1"/>
</dbReference>
<dbReference type="InterPro" id="IPR017978">
    <property type="entry name" value="GPCR_3_C"/>
</dbReference>
<dbReference type="GeneTree" id="ENSGT01050000244874"/>
<comment type="subcellular location">
    <subcellularLocation>
        <location evidence="1">Cell membrane</location>
        <topology evidence="1">Multi-pass membrane protein</topology>
    </subcellularLocation>
</comment>
<evidence type="ECO:0000256" key="8">
    <source>
        <dbReference type="ARBA" id="ARBA00023170"/>
    </source>
</evidence>
<feature type="transmembrane region" description="Helical" evidence="11">
    <location>
        <begin position="686"/>
        <end position="710"/>
    </location>
</feature>
<keyword evidence="7 11" id="KW-0472">Membrane</keyword>
<evidence type="ECO:0000256" key="5">
    <source>
        <dbReference type="ARBA" id="ARBA00022989"/>
    </source>
</evidence>
<evidence type="ECO:0000256" key="6">
    <source>
        <dbReference type="ARBA" id="ARBA00023040"/>
    </source>
</evidence>
<dbReference type="CDD" id="cd15283">
    <property type="entry name" value="7tmC_V2R_pheromone"/>
    <property type="match status" value="1"/>
</dbReference>
<feature type="domain" description="G-protein coupled receptors family 3 profile" evidence="13">
    <location>
        <begin position="460"/>
        <end position="724"/>
    </location>
</feature>
<sequence>MQGWPELGCALWQLVVLVSFSQTEEPTCVQIGDPEIAQLSQDGDIVLGGIFYFHSKAFDYSLSLFYQLTCRPLVNLKSSLNFREFQFAQTMLFAIEEINNSTDLLPGVSLGYNIYDTCGSIPKTIKVALALNNENGNTSSNSDTPCTKPISHFATCACLSDKTKYPSFLRTIPSDYYQSRALAQLVKHFGWTWVGAVRTNDDYGNNGMATFTETAEQLGVCLEYSVSFFRTDPIEKIQKVIETIQASTSKVIVAFVSHLDMDVLIHEMSNYNLTGYQWVGSESWISDSQIAVVDKNHVLDGAIGVSIPNTHVSGLREFILDVRPLRSLNNDLYKEFWETLFSCKFKQEKSDENYRECTGQEDLTGVENSFTDMSLMPIFNNVYKGVYAVAHALHEILGCDETCNKNVQLDPLTVRCAEGEMSNITDAVTCVRCPPESWSNERRDACVKKEAVFLSYNEIMGILLTTAALFGTCVTAIVTIIFYRNRTTPLVRANNSELSFLLLFSLTLCFLCSLTFIGQPSKWSCMLRHTAFGITFVLCLSCVLGKTMVVLMAFKATLPGSSMMKWFGATQQRLSVLGFTIVQVIICILWLSISPPFPSKNFEEFKEKIILECALGSALGFWSVLGYIGLLAVLCFIFAFLARKLPDNFNEAKFITFSMLIFCAVWITFIPAYVSSPGNFSVAVEIFAILASTFGLLICIFIPKCYIMLLKPEKNTKKHMMGKGPPKTF</sequence>
<feature type="transmembrane region" description="Helical" evidence="11">
    <location>
        <begin position="574"/>
        <end position="593"/>
    </location>
</feature>
<reference evidence="14" key="2">
    <citation type="submission" date="2025-09" db="UniProtKB">
        <authorList>
            <consortium name="Ensembl"/>
        </authorList>
    </citation>
    <scope>IDENTIFICATION</scope>
</reference>
<protein>
    <submittedName>
        <fullName evidence="14">Extracellular calcium-sensing receptor-like</fullName>
    </submittedName>
</protein>
<keyword evidence="8" id="KW-0675">Receptor</keyword>
<evidence type="ECO:0000313" key="14">
    <source>
        <dbReference type="Ensembl" id="ENSPLAP00000024608.1"/>
    </source>
</evidence>
<evidence type="ECO:0000259" key="13">
    <source>
        <dbReference type="PROSITE" id="PS50259"/>
    </source>
</evidence>
<dbReference type="InterPro" id="IPR017979">
    <property type="entry name" value="GPCR_3_CS"/>
</dbReference>
<evidence type="ECO:0000256" key="11">
    <source>
        <dbReference type="SAM" id="Phobius"/>
    </source>
</evidence>
<dbReference type="Pfam" id="PF00003">
    <property type="entry name" value="7tm_3"/>
    <property type="match status" value="1"/>
</dbReference>
<dbReference type="PANTHER" id="PTHR24061:SF528">
    <property type="entry name" value="C-FAMILY ODORANT RECEPTOR OLFCD2-RELATED"/>
    <property type="match status" value="1"/>
</dbReference>
<dbReference type="InterPro" id="IPR000068">
    <property type="entry name" value="GPCR_3_Ca_sens_rcpt-rel"/>
</dbReference>
<evidence type="ECO:0000256" key="9">
    <source>
        <dbReference type="ARBA" id="ARBA00023180"/>
    </source>
</evidence>
<dbReference type="Pfam" id="PF01094">
    <property type="entry name" value="ANF_receptor"/>
    <property type="match status" value="1"/>
</dbReference>
<feature type="transmembrane region" description="Helical" evidence="11">
    <location>
        <begin position="621"/>
        <end position="642"/>
    </location>
</feature>
<keyword evidence="2" id="KW-1003">Cell membrane</keyword>
<dbReference type="PROSITE" id="PS50259">
    <property type="entry name" value="G_PROTEIN_RECEP_F3_4"/>
    <property type="match status" value="1"/>
</dbReference>
<dbReference type="PRINTS" id="PR00592">
    <property type="entry name" value="CASENSINGR"/>
</dbReference>
<dbReference type="InterPro" id="IPR000337">
    <property type="entry name" value="GPCR_3"/>
</dbReference>
<keyword evidence="15" id="KW-1185">Reference proteome</keyword>
<evidence type="ECO:0000256" key="1">
    <source>
        <dbReference type="ARBA" id="ARBA00004651"/>
    </source>
</evidence>
<evidence type="ECO:0000313" key="15">
    <source>
        <dbReference type="Proteomes" id="UP000261500"/>
    </source>
</evidence>
<dbReference type="InterPro" id="IPR001828">
    <property type="entry name" value="ANF_lig-bd_rcpt"/>
</dbReference>